<dbReference type="KEGG" id="ppnm:LV28_09740"/>
<sequence length="117" mass="13379">MAHEYLVIFQYHEPEPRQLFERGVIEDYESMTGVFIAAESAEDALIWCEAIAQEVLSCCNNDRSIAWKQLGYSCRIESDPDTSPWSHCLGFFQHVRVGEMPNVDAMGTNAYVLWQKG</sequence>
<dbReference type="OrthoDB" id="6907853at2"/>
<organism evidence="1 3">
    <name type="scientific">Pandoraea pnomenusa</name>
    <dbReference type="NCBI Taxonomy" id="93220"/>
    <lineage>
        <taxon>Bacteria</taxon>
        <taxon>Pseudomonadati</taxon>
        <taxon>Pseudomonadota</taxon>
        <taxon>Betaproteobacteria</taxon>
        <taxon>Burkholderiales</taxon>
        <taxon>Burkholderiaceae</taxon>
        <taxon>Pandoraea</taxon>
    </lineage>
</organism>
<keyword evidence="4" id="KW-1185">Reference proteome</keyword>
<proteinExistence type="predicted"/>
<gene>
    <name evidence="1" type="ORF">NCTC13160_01909</name>
    <name evidence="2" type="ORF">PPN31119_01736</name>
</gene>
<evidence type="ECO:0000313" key="2">
    <source>
        <dbReference type="EMBL" id="VVE64995.1"/>
    </source>
</evidence>
<name>A0A378YLS9_9BURK</name>
<reference evidence="2 4" key="2">
    <citation type="submission" date="2019-08" db="EMBL/GenBank/DDBJ databases">
        <authorList>
            <person name="Peeters C."/>
        </authorList>
    </citation>
    <scope>NUCLEOTIDE SEQUENCE [LARGE SCALE GENOMIC DNA]</scope>
    <source>
        <strain evidence="2 4">LMG 31119</strain>
    </source>
</reference>
<dbReference type="EMBL" id="CABPSO010000004">
    <property type="protein sequence ID" value="VVE64995.1"/>
    <property type="molecule type" value="Genomic_DNA"/>
</dbReference>
<dbReference type="EMBL" id="UGSG01000001">
    <property type="protein sequence ID" value="SUA77369.1"/>
    <property type="molecule type" value="Genomic_DNA"/>
</dbReference>
<evidence type="ECO:0000313" key="3">
    <source>
        <dbReference type="Proteomes" id="UP000254573"/>
    </source>
</evidence>
<dbReference type="Proteomes" id="UP000361468">
    <property type="component" value="Unassembled WGS sequence"/>
</dbReference>
<dbReference type="KEGG" id="prb:X636_05900"/>
<dbReference type="Proteomes" id="UP000254573">
    <property type="component" value="Unassembled WGS sequence"/>
</dbReference>
<reference evidence="1 3" key="1">
    <citation type="submission" date="2018-06" db="EMBL/GenBank/DDBJ databases">
        <authorList>
            <consortium name="Pathogen Informatics"/>
            <person name="Doyle S."/>
        </authorList>
    </citation>
    <scope>NUCLEOTIDE SEQUENCE [LARGE SCALE GENOMIC DNA]</scope>
    <source>
        <strain evidence="1 3">NCTC13160</strain>
    </source>
</reference>
<evidence type="ECO:0000313" key="1">
    <source>
        <dbReference type="EMBL" id="SUA77369.1"/>
    </source>
</evidence>
<accession>A0A378YLS9</accession>
<protein>
    <submittedName>
        <fullName evidence="1">Uncharacterized protein</fullName>
    </submittedName>
</protein>
<dbReference type="AlphaFoldDB" id="A0A378YLS9"/>
<evidence type="ECO:0000313" key="4">
    <source>
        <dbReference type="Proteomes" id="UP000361468"/>
    </source>
</evidence>